<dbReference type="InterPro" id="IPR037294">
    <property type="entry name" value="ABC_BtuC-like"/>
</dbReference>
<feature type="transmembrane region" description="Helical" evidence="7">
    <location>
        <begin position="190"/>
        <end position="208"/>
    </location>
</feature>
<feature type="transmembrane region" description="Helical" evidence="7">
    <location>
        <begin position="49"/>
        <end position="75"/>
    </location>
</feature>
<dbReference type="Proteomes" id="UP000831151">
    <property type="component" value="Chromosome"/>
</dbReference>
<dbReference type="AlphaFoldDB" id="A0A9E7DJ53"/>
<protein>
    <submittedName>
        <fullName evidence="8">Metal ABC transporter permease</fullName>
    </submittedName>
</protein>
<sequence>MLEYAFMRKALVVAFFLSIMVPAIGVVMVNRKTSMIGDALSHSALAGVGMGLILGFDPLIGMLAICVVAAFLIEIIRHKFPQYGDMATAIIMSIGLGVASILSDFAPGGTSFDSYLFGSIASVSMQDVINSLVVFVFVVFASIKEYAGLLAIAIDPNTARLSGVKVRRVNAAFTLLSAITIAMAVKLVGALMLTSLVVLPVATTLILARSYKKTLIITIVLGLVYMLSGITASFYYDVKPGGAIILAAVFGMLIFFVASKLQKKKTK</sequence>
<evidence type="ECO:0000256" key="4">
    <source>
        <dbReference type="ARBA" id="ARBA00022989"/>
    </source>
</evidence>
<dbReference type="EMBL" id="CP096649">
    <property type="protein sequence ID" value="UQK58979.1"/>
    <property type="molecule type" value="Genomic_DNA"/>
</dbReference>
<organism evidence="8 9">
    <name type="scientific">Fenollaria massiliensis</name>
    <dbReference type="NCBI Taxonomy" id="938288"/>
    <lineage>
        <taxon>Bacteria</taxon>
        <taxon>Bacillati</taxon>
        <taxon>Bacillota</taxon>
        <taxon>Clostridia</taxon>
        <taxon>Eubacteriales</taxon>
        <taxon>Fenollaria</taxon>
    </lineage>
</organism>
<gene>
    <name evidence="8" type="ORF">M1R53_06975</name>
</gene>
<dbReference type="PANTHER" id="PTHR30477">
    <property type="entry name" value="ABC-TRANSPORTER METAL-BINDING PROTEIN"/>
    <property type="match status" value="1"/>
</dbReference>
<dbReference type="GO" id="GO:0055085">
    <property type="term" value="P:transmembrane transport"/>
    <property type="evidence" value="ECO:0007669"/>
    <property type="project" value="InterPro"/>
</dbReference>
<dbReference type="InterPro" id="IPR001626">
    <property type="entry name" value="ABC_TroCD"/>
</dbReference>
<dbReference type="GO" id="GO:0010043">
    <property type="term" value="P:response to zinc ion"/>
    <property type="evidence" value="ECO:0007669"/>
    <property type="project" value="TreeGrafter"/>
</dbReference>
<dbReference type="RefSeq" id="WP_249242509.1">
    <property type="nucleotide sequence ID" value="NZ_CP096649.1"/>
</dbReference>
<keyword evidence="4 7" id="KW-1133">Transmembrane helix</keyword>
<evidence type="ECO:0000256" key="5">
    <source>
        <dbReference type="ARBA" id="ARBA00023136"/>
    </source>
</evidence>
<evidence type="ECO:0000256" key="3">
    <source>
        <dbReference type="ARBA" id="ARBA00022692"/>
    </source>
</evidence>
<feature type="transmembrane region" description="Helical" evidence="7">
    <location>
        <begin position="242"/>
        <end position="261"/>
    </location>
</feature>
<keyword evidence="9" id="KW-1185">Reference proteome</keyword>
<evidence type="ECO:0000256" key="7">
    <source>
        <dbReference type="SAM" id="Phobius"/>
    </source>
</evidence>
<dbReference type="SUPFAM" id="SSF81345">
    <property type="entry name" value="ABC transporter involved in vitamin B12 uptake, BtuC"/>
    <property type="match status" value="1"/>
</dbReference>
<evidence type="ECO:0000256" key="2">
    <source>
        <dbReference type="ARBA" id="ARBA00008034"/>
    </source>
</evidence>
<feature type="transmembrane region" description="Helical" evidence="7">
    <location>
        <begin position="166"/>
        <end position="184"/>
    </location>
</feature>
<feature type="transmembrane region" description="Helical" evidence="7">
    <location>
        <begin position="215"/>
        <end position="236"/>
    </location>
</feature>
<dbReference type="Gene3D" id="1.10.3470.10">
    <property type="entry name" value="ABC transporter involved in vitamin B12 uptake, BtuC"/>
    <property type="match status" value="1"/>
</dbReference>
<evidence type="ECO:0000313" key="8">
    <source>
        <dbReference type="EMBL" id="UQK58979.1"/>
    </source>
</evidence>
<accession>A0A9E7DJ53</accession>
<keyword evidence="3 6" id="KW-0812">Transmembrane</keyword>
<keyword evidence="5 7" id="KW-0472">Membrane</keyword>
<evidence type="ECO:0000256" key="1">
    <source>
        <dbReference type="ARBA" id="ARBA00004141"/>
    </source>
</evidence>
<name>A0A9E7DJ53_9FIRM</name>
<evidence type="ECO:0000256" key="6">
    <source>
        <dbReference type="RuleBase" id="RU003943"/>
    </source>
</evidence>
<comment type="similarity">
    <text evidence="2 6">Belongs to the ABC-3 integral membrane protein family.</text>
</comment>
<feature type="transmembrane region" description="Helical" evidence="7">
    <location>
        <begin position="128"/>
        <end position="154"/>
    </location>
</feature>
<proteinExistence type="inferred from homology"/>
<feature type="transmembrane region" description="Helical" evidence="7">
    <location>
        <begin position="87"/>
        <end position="108"/>
    </location>
</feature>
<reference evidence="8" key="1">
    <citation type="submission" date="2022-04" db="EMBL/GenBank/DDBJ databases">
        <title>Complete genome sequences of Ezakiella coagulans and Fenollaria massiliensis.</title>
        <authorList>
            <person name="France M.T."/>
            <person name="Clifford J."/>
            <person name="Narina S."/>
            <person name="Rutt L."/>
            <person name="Ravel J."/>
        </authorList>
    </citation>
    <scope>NUCLEOTIDE SEQUENCE</scope>
    <source>
        <strain evidence="8">C0061C2</strain>
    </source>
</reference>
<keyword evidence="6" id="KW-0813">Transport</keyword>
<dbReference type="GO" id="GO:0043190">
    <property type="term" value="C:ATP-binding cassette (ABC) transporter complex"/>
    <property type="evidence" value="ECO:0007669"/>
    <property type="project" value="InterPro"/>
</dbReference>
<dbReference type="KEGG" id="fms:M1R53_06975"/>
<dbReference type="PANTHER" id="PTHR30477:SF0">
    <property type="entry name" value="METAL TRANSPORT SYSTEM MEMBRANE PROTEIN TM_0125-RELATED"/>
    <property type="match status" value="1"/>
</dbReference>
<dbReference type="Pfam" id="PF00950">
    <property type="entry name" value="ABC-3"/>
    <property type="match status" value="1"/>
</dbReference>
<comment type="subcellular location">
    <subcellularLocation>
        <location evidence="6">Cell membrane</location>
        <topology evidence="6">Multi-pass membrane protein</topology>
    </subcellularLocation>
    <subcellularLocation>
        <location evidence="1">Membrane</location>
        <topology evidence="1">Multi-pass membrane protein</topology>
    </subcellularLocation>
</comment>
<evidence type="ECO:0000313" key="9">
    <source>
        <dbReference type="Proteomes" id="UP000831151"/>
    </source>
</evidence>